<keyword evidence="7 8" id="KW-0472">Membrane</keyword>
<dbReference type="Proteomes" id="UP000292052">
    <property type="component" value="Unassembled WGS sequence"/>
</dbReference>
<dbReference type="STRING" id="1661398.A0A482V7B4"/>
<evidence type="ECO:0000256" key="4">
    <source>
        <dbReference type="ARBA" id="ARBA00022692"/>
    </source>
</evidence>
<dbReference type="InterPro" id="IPR009580">
    <property type="entry name" value="GPI_biosynthesis_protein_Pig-F"/>
</dbReference>
<evidence type="ECO:0000313" key="9">
    <source>
        <dbReference type="EMBL" id="RZB38905.1"/>
    </source>
</evidence>
<gene>
    <name evidence="9" type="ORF">BDFB_004069</name>
</gene>
<comment type="pathway">
    <text evidence="2">Glycolipid biosynthesis; glycosylphosphatidylinositol-anchor biosynthesis.</text>
</comment>
<feature type="transmembrane region" description="Helical" evidence="8">
    <location>
        <begin position="12"/>
        <end position="34"/>
    </location>
</feature>
<keyword evidence="10" id="KW-1185">Reference proteome</keyword>
<dbReference type="UniPathway" id="UPA00196"/>
<evidence type="ECO:0000256" key="2">
    <source>
        <dbReference type="ARBA" id="ARBA00004687"/>
    </source>
</evidence>
<feature type="transmembrane region" description="Helical" evidence="8">
    <location>
        <begin position="46"/>
        <end position="63"/>
    </location>
</feature>
<dbReference type="OrthoDB" id="17366at2759"/>
<reference evidence="9 10" key="1">
    <citation type="submission" date="2017-03" db="EMBL/GenBank/DDBJ databases">
        <title>Genome of the blue death feigning beetle - Asbolus verrucosus.</title>
        <authorList>
            <person name="Rider S.D."/>
        </authorList>
    </citation>
    <scope>NUCLEOTIDE SEQUENCE [LARGE SCALE GENOMIC DNA]</scope>
    <source>
        <strain evidence="9">Butters</strain>
        <tissue evidence="9">Head and leg muscle</tissue>
    </source>
</reference>
<evidence type="ECO:0000256" key="5">
    <source>
        <dbReference type="ARBA" id="ARBA00022824"/>
    </source>
</evidence>
<sequence>MQVKHSFYEYSQILHGNDVVTSIYVLLFIIFLNYNNLLLKVWSFDNIYIIIILAAAEVTKYIIHATRDSSSVHRHSVKDLFMISLMLTSVFGIVYVIAILFGAPVFSMFEETFIFSVIVTTVTALPVGLHLGPKAAVNMFLSLTSYDSDNIHNLFMLKIRLSLFGAWLGAIVIPLDWNRPWQNWPIPCCIGTLLGYAVANVITSLLQFQQRGKLLKKAGKYIL</sequence>
<keyword evidence="4 8" id="KW-0812">Transmembrane</keyword>
<dbReference type="GO" id="GO:0006506">
    <property type="term" value="P:GPI anchor biosynthetic process"/>
    <property type="evidence" value="ECO:0007669"/>
    <property type="project" value="UniProtKB-UniPathway"/>
</dbReference>
<keyword evidence="3" id="KW-0337">GPI-anchor biosynthesis</keyword>
<keyword evidence="5" id="KW-0256">Endoplasmic reticulum</keyword>
<keyword evidence="6 8" id="KW-1133">Transmembrane helix</keyword>
<dbReference type="AlphaFoldDB" id="A0A482V7B4"/>
<feature type="transmembrane region" description="Helical" evidence="8">
    <location>
        <begin position="83"/>
        <end position="106"/>
    </location>
</feature>
<accession>A0A482V7B4</accession>
<evidence type="ECO:0000256" key="6">
    <source>
        <dbReference type="ARBA" id="ARBA00022989"/>
    </source>
</evidence>
<evidence type="ECO:0000313" key="10">
    <source>
        <dbReference type="Proteomes" id="UP000292052"/>
    </source>
</evidence>
<feature type="transmembrane region" description="Helical" evidence="8">
    <location>
        <begin position="112"/>
        <end position="132"/>
    </location>
</feature>
<evidence type="ECO:0000256" key="7">
    <source>
        <dbReference type="ARBA" id="ARBA00023136"/>
    </source>
</evidence>
<evidence type="ECO:0000256" key="1">
    <source>
        <dbReference type="ARBA" id="ARBA00004477"/>
    </source>
</evidence>
<dbReference type="GO" id="GO:0005789">
    <property type="term" value="C:endoplasmic reticulum membrane"/>
    <property type="evidence" value="ECO:0007669"/>
    <property type="project" value="UniProtKB-SubCell"/>
</dbReference>
<name>A0A482V7B4_ASBVE</name>
<evidence type="ECO:0000256" key="8">
    <source>
        <dbReference type="SAM" id="Phobius"/>
    </source>
</evidence>
<feature type="transmembrane region" description="Helical" evidence="8">
    <location>
        <begin position="153"/>
        <end position="172"/>
    </location>
</feature>
<dbReference type="EMBL" id="QDEB01132705">
    <property type="protein sequence ID" value="RZB38905.1"/>
    <property type="molecule type" value="Genomic_DNA"/>
</dbReference>
<organism evidence="9 10">
    <name type="scientific">Asbolus verrucosus</name>
    <name type="common">Desert ironclad beetle</name>
    <dbReference type="NCBI Taxonomy" id="1661398"/>
    <lineage>
        <taxon>Eukaryota</taxon>
        <taxon>Metazoa</taxon>
        <taxon>Ecdysozoa</taxon>
        <taxon>Arthropoda</taxon>
        <taxon>Hexapoda</taxon>
        <taxon>Insecta</taxon>
        <taxon>Pterygota</taxon>
        <taxon>Neoptera</taxon>
        <taxon>Endopterygota</taxon>
        <taxon>Coleoptera</taxon>
        <taxon>Polyphaga</taxon>
        <taxon>Cucujiformia</taxon>
        <taxon>Tenebrionidae</taxon>
        <taxon>Pimeliinae</taxon>
        <taxon>Asbolus</taxon>
    </lineage>
</organism>
<protein>
    <submittedName>
        <fullName evidence="9">PIG-F domain containing protein</fullName>
    </submittedName>
</protein>
<dbReference type="Pfam" id="PF06699">
    <property type="entry name" value="PIG-F"/>
    <property type="match status" value="1"/>
</dbReference>
<comment type="subcellular location">
    <subcellularLocation>
        <location evidence="1">Endoplasmic reticulum membrane</location>
        <topology evidence="1">Multi-pass membrane protein</topology>
    </subcellularLocation>
</comment>
<feature type="transmembrane region" description="Helical" evidence="8">
    <location>
        <begin position="184"/>
        <end position="206"/>
    </location>
</feature>
<proteinExistence type="predicted"/>
<comment type="caution">
    <text evidence="9">The sequence shown here is derived from an EMBL/GenBank/DDBJ whole genome shotgun (WGS) entry which is preliminary data.</text>
</comment>
<evidence type="ECO:0000256" key="3">
    <source>
        <dbReference type="ARBA" id="ARBA00022502"/>
    </source>
</evidence>